<evidence type="ECO:0000256" key="1">
    <source>
        <dbReference type="ARBA" id="ARBA00004141"/>
    </source>
</evidence>
<feature type="transmembrane region" description="Helical" evidence="6">
    <location>
        <begin position="297"/>
        <end position="318"/>
    </location>
</feature>
<evidence type="ECO:0000259" key="7">
    <source>
        <dbReference type="PROSITE" id="PS50850"/>
    </source>
</evidence>
<dbReference type="PROSITE" id="PS50850">
    <property type="entry name" value="MFS"/>
    <property type="match status" value="1"/>
</dbReference>
<comment type="similarity">
    <text evidence="2">Belongs to the major facilitator superfamily. Proton-dependent oligopeptide transporter (POT/PTR) (TC 2.A.17) family.</text>
</comment>
<feature type="transmembrane region" description="Helical" evidence="6">
    <location>
        <begin position="399"/>
        <end position="420"/>
    </location>
</feature>
<keyword evidence="5 6" id="KW-0472">Membrane</keyword>
<feature type="transmembrane region" description="Helical" evidence="6">
    <location>
        <begin position="211"/>
        <end position="230"/>
    </location>
</feature>
<keyword evidence="9" id="KW-1185">Reference proteome</keyword>
<evidence type="ECO:0000256" key="6">
    <source>
        <dbReference type="SAM" id="Phobius"/>
    </source>
</evidence>
<dbReference type="InterPro" id="IPR000109">
    <property type="entry name" value="POT_fam"/>
</dbReference>
<feature type="transmembrane region" description="Helical" evidence="6">
    <location>
        <begin position="183"/>
        <end position="205"/>
    </location>
</feature>
<dbReference type="InterPro" id="IPR036259">
    <property type="entry name" value="MFS_trans_sf"/>
</dbReference>
<sequence length="472" mass="50307">MKKGEAGRPSPPSRVSDLCPSLRTHISLTPSIYLIRVATGTMIGVAMVAIGVTYNLEVYLIKGFNVGRIDATQMYGVANGCISLAPVLGGVIADSFLGCSTVLVGGAASCFLGMLLFTLTAIWPSLRPPPCHGGAVCQPPTTAQLSVLFSAVGLLAAGVGGTRYNGMTLGANQLFTDADRAAFFNWAFIALYLSSIAGATVLVYVQDSAGWHWGFALCAAIAAISFLLYFRGKPYFTPSKHNHSNDPFSSFRRNGNALIRLLPIISAGILLSAAISLQTSLTVLQAMVMDRRVGGLLIPAGSINVFVLATAAASITAVDRAGRSIAPLRRIAIGHVINILAMAAMAATESRRLAAARPLSVLWLVPPLMLIGFGEAFHFPGSVAFYYQDFPASLRSTATGTFAIVSGLGFYVSSAIISVIRRVTSWLQDDVNESRLDCVYGALALVCLLNFGYFMLCSWFYRRRRAEAELSY</sequence>
<evidence type="ECO:0000313" key="9">
    <source>
        <dbReference type="Proteomes" id="UP000236161"/>
    </source>
</evidence>
<comment type="subcellular location">
    <subcellularLocation>
        <location evidence="1">Membrane</location>
        <topology evidence="1">Multi-pass membrane protein</topology>
    </subcellularLocation>
</comment>
<dbReference type="AlphaFoldDB" id="A0A2I0BAN2"/>
<keyword evidence="4 6" id="KW-1133">Transmembrane helix</keyword>
<feature type="domain" description="Major facilitator superfamily (MFS) profile" evidence="7">
    <location>
        <begin position="24"/>
        <end position="465"/>
    </location>
</feature>
<dbReference type="SUPFAM" id="SSF103473">
    <property type="entry name" value="MFS general substrate transporter"/>
    <property type="match status" value="1"/>
</dbReference>
<dbReference type="Pfam" id="PF00854">
    <property type="entry name" value="PTR2"/>
    <property type="match status" value="2"/>
</dbReference>
<feature type="transmembrane region" description="Helical" evidence="6">
    <location>
        <begin position="257"/>
        <end position="277"/>
    </location>
</feature>
<evidence type="ECO:0000256" key="4">
    <source>
        <dbReference type="ARBA" id="ARBA00022989"/>
    </source>
</evidence>
<evidence type="ECO:0000256" key="2">
    <source>
        <dbReference type="ARBA" id="ARBA00005982"/>
    </source>
</evidence>
<feature type="transmembrane region" description="Helical" evidence="6">
    <location>
        <begin position="143"/>
        <end position="162"/>
    </location>
</feature>
<feature type="transmembrane region" description="Helical" evidence="6">
    <location>
        <begin position="368"/>
        <end position="387"/>
    </location>
</feature>
<dbReference type="OrthoDB" id="8904098at2759"/>
<feature type="transmembrane region" description="Helical" evidence="6">
    <location>
        <begin position="33"/>
        <end position="54"/>
    </location>
</feature>
<gene>
    <name evidence="8" type="primary">NAXT1</name>
    <name evidence="8" type="ORF">AXF42_Ash011452</name>
</gene>
<dbReference type="EMBL" id="KZ451899">
    <property type="protein sequence ID" value="PKA64850.1"/>
    <property type="molecule type" value="Genomic_DNA"/>
</dbReference>
<dbReference type="GO" id="GO:0016020">
    <property type="term" value="C:membrane"/>
    <property type="evidence" value="ECO:0007669"/>
    <property type="project" value="UniProtKB-SubCell"/>
</dbReference>
<feature type="transmembrane region" description="Helical" evidence="6">
    <location>
        <begin position="100"/>
        <end position="123"/>
    </location>
</feature>
<feature type="transmembrane region" description="Helical" evidence="6">
    <location>
        <begin position="330"/>
        <end position="348"/>
    </location>
</feature>
<accession>A0A2I0BAN2</accession>
<dbReference type="InterPro" id="IPR020846">
    <property type="entry name" value="MFS_dom"/>
</dbReference>
<protein>
    <submittedName>
        <fullName evidence="8">Nitrate excretion transporter 1</fullName>
    </submittedName>
</protein>
<evidence type="ECO:0000256" key="3">
    <source>
        <dbReference type="ARBA" id="ARBA00022692"/>
    </source>
</evidence>
<proteinExistence type="inferred from homology"/>
<name>A0A2I0BAN2_9ASPA</name>
<evidence type="ECO:0000256" key="5">
    <source>
        <dbReference type="ARBA" id="ARBA00023136"/>
    </source>
</evidence>
<dbReference type="PANTHER" id="PTHR11654">
    <property type="entry name" value="OLIGOPEPTIDE TRANSPORTER-RELATED"/>
    <property type="match status" value="1"/>
</dbReference>
<evidence type="ECO:0000313" key="8">
    <source>
        <dbReference type="EMBL" id="PKA64850.1"/>
    </source>
</evidence>
<organism evidence="8 9">
    <name type="scientific">Apostasia shenzhenica</name>
    <dbReference type="NCBI Taxonomy" id="1088818"/>
    <lineage>
        <taxon>Eukaryota</taxon>
        <taxon>Viridiplantae</taxon>
        <taxon>Streptophyta</taxon>
        <taxon>Embryophyta</taxon>
        <taxon>Tracheophyta</taxon>
        <taxon>Spermatophyta</taxon>
        <taxon>Magnoliopsida</taxon>
        <taxon>Liliopsida</taxon>
        <taxon>Asparagales</taxon>
        <taxon>Orchidaceae</taxon>
        <taxon>Apostasioideae</taxon>
        <taxon>Apostasia</taxon>
    </lineage>
</organism>
<reference evidence="8 9" key="1">
    <citation type="journal article" date="2017" name="Nature">
        <title>The Apostasia genome and the evolution of orchids.</title>
        <authorList>
            <person name="Zhang G.Q."/>
            <person name="Liu K.W."/>
            <person name="Li Z."/>
            <person name="Lohaus R."/>
            <person name="Hsiao Y.Y."/>
            <person name="Niu S.C."/>
            <person name="Wang J.Y."/>
            <person name="Lin Y.C."/>
            <person name="Xu Q."/>
            <person name="Chen L.J."/>
            <person name="Yoshida K."/>
            <person name="Fujiwara S."/>
            <person name="Wang Z.W."/>
            <person name="Zhang Y.Q."/>
            <person name="Mitsuda N."/>
            <person name="Wang M."/>
            <person name="Liu G.H."/>
            <person name="Pecoraro L."/>
            <person name="Huang H.X."/>
            <person name="Xiao X.J."/>
            <person name="Lin M."/>
            <person name="Wu X.Y."/>
            <person name="Wu W.L."/>
            <person name="Chen Y.Y."/>
            <person name="Chang S.B."/>
            <person name="Sakamoto S."/>
            <person name="Ohme-Takagi M."/>
            <person name="Yagi M."/>
            <person name="Zeng S.J."/>
            <person name="Shen C.Y."/>
            <person name="Yeh C.M."/>
            <person name="Luo Y.B."/>
            <person name="Tsai W.C."/>
            <person name="Van de Peer Y."/>
            <person name="Liu Z.J."/>
        </authorList>
    </citation>
    <scope>NUCLEOTIDE SEQUENCE [LARGE SCALE GENOMIC DNA]</scope>
    <source>
        <strain evidence="9">cv. Shenzhen</strain>
        <tissue evidence="8">Stem</tissue>
    </source>
</reference>
<dbReference type="Gene3D" id="1.20.1250.20">
    <property type="entry name" value="MFS general substrate transporter like domains"/>
    <property type="match status" value="2"/>
</dbReference>
<feature type="transmembrane region" description="Helical" evidence="6">
    <location>
        <begin position="74"/>
        <end position="93"/>
    </location>
</feature>
<feature type="transmembrane region" description="Helical" evidence="6">
    <location>
        <begin position="440"/>
        <end position="461"/>
    </location>
</feature>
<dbReference type="Proteomes" id="UP000236161">
    <property type="component" value="Unassembled WGS sequence"/>
</dbReference>
<keyword evidence="3 6" id="KW-0812">Transmembrane</keyword>
<dbReference type="GO" id="GO:0022857">
    <property type="term" value="F:transmembrane transporter activity"/>
    <property type="evidence" value="ECO:0007669"/>
    <property type="project" value="InterPro"/>
</dbReference>